<keyword evidence="2" id="KW-1185">Reference proteome</keyword>
<dbReference type="Proteomes" id="UP000299102">
    <property type="component" value="Unassembled WGS sequence"/>
</dbReference>
<protein>
    <submittedName>
        <fullName evidence="1">Uncharacterized protein</fullName>
    </submittedName>
</protein>
<proteinExistence type="predicted"/>
<dbReference type="EMBL" id="BGZK01000446">
    <property type="protein sequence ID" value="GBP44060.1"/>
    <property type="molecule type" value="Genomic_DNA"/>
</dbReference>
<accession>A0A4C1VZN3</accession>
<sequence length="232" mass="27021">MKTLINASIERADDFSEYLKNQKSVTVHEHCRKNYTRKYSIAAAKRQREKQEATTSALNPARKRSRYHHDCRVSFLKPPIGSKVGRPKDEATNLAMEEIFTYIENSDDYQFTLNELSNVCKTITLDYRTIKIRVKLKYGDKLNITKKSGGLTFICSKDNHHIFNQAWYKKKKMNKKEKRFGILETEAAIIREDIRAAVFDNSNYPPPGPMFKDLINEILESLTYYGTSDFKE</sequence>
<organism evidence="1 2">
    <name type="scientific">Eumeta variegata</name>
    <name type="common">Bagworm moth</name>
    <name type="synonym">Eumeta japonica</name>
    <dbReference type="NCBI Taxonomy" id="151549"/>
    <lineage>
        <taxon>Eukaryota</taxon>
        <taxon>Metazoa</taxon>
        <taxon>Ecdysozoa</taxon>
        <taxon>Arthropoda</taxon>
        <taxon>Hexapoda</taxon>
        <taxon>Insecta</taxon>
        <taxon>Pterygota</taxon>
        <taxon>Neoptera</taxon>
        <taxon>Endopterygota</taxon>
        <taxon>Lepidoptera</taxon>
        <taxon>Glossata</taxon>
        <taxon>Ditrysia</taxon>
        <taxon>Tineoidea</taxon>
        <taxon>Psychidae</taxon>
        <taxon>Oiketicinae</taxon>
        <taxon>Eumeta</taxon>
    </lineage>
</organism>
<comment type="caution">
    <text evidence="1">The sequence shown here is derived from an EMBL/GenBank/DDBJ whole genome shotgun (WGS) entry which is preliminary data.</text>
</comment>
<dbReference type="AlphaFoldDB" id="A0A4C1VZN3"/>
<name>A0A4C1VZN3_EUMVA</name>
<gene>
    <name evidence="1" type="ORF">EVAR_85214_1</name>
</gene>
<evidence type="ECO:0000313" key="1">
    <source>
        <dbReference type="EMBL" id="GBP44060.1"/>
    </source>
</evidence>
<reference evidence="1 2" key="1">
    <citation type="journal article" date="2019" name="Commun. Biol.">
        <title>The bagworm genome reveals a unique fibroin gene that provides high tensile strength.</title>
        <authorList>
            <person name="Kono N."/>
            <person name="Nakamura H."/>
            <person name="Ohtoshi R."/>
            <person name="Tomita M."/>
            <person name="Numata K."/>
            <person name="Arakawa K."/>
        </authorList>
    </citation>
    <scope>NUCLEOTIDE SEQUENCE [LARGE SCALE GENOMIC DNA]</scope>
</reference>
<dbReference type="OrthoDB" id="6753017at2759"/>
<evidence type="ECO:0000313" key="2">
    <source>
        <dbReference type="Proteomes" id="UP000299102"/>
    </source>
</evidence>